<evidence type="ECO:0000256" key="1">
    <source>
        <dbReference type="SAM" id="SignalP"/>
    </source>
</evidence>
<sequence length="106" mass="11275">MKFFILFAAALACAHAVHLPYIISNSFESSEEEYRVLLPAKGQSLPGVGVINQPVVQAVKVKVPRYVSPDIKQQIIRQSLAARGYGGQILTAASGAGAPQAATLLR</sequence>
<dbReference type="GO" id="GO:0032259">
    <property type="term" value="P:methylation"/>
    <property type="evidence" value="ECO:0007669"/>
    <property type="project" value="UniProtKB-KW"/>
</dbReference>
<accession>A0A0A1XJ22</accession>
<dbReference type="GO" id="GO:0008168">
    <property type="term" value="F:methyltransferase activity"/>
    <property type="evidence" value="ECO:0007669"/>
    <property type="project" value="UniProtKB-KW"/>
</dbReference>
<dbReference type="GeneID" id="105209948"/>
<keyword evidence="1" id="KW-0732">Signal</keyword>
<keyword evidence="2" id="KW-0808">Transferase</keyword>
<reference evidence="2" key="2">
    <citation type="journal article" date="2015" name="Gigascience">
        <title>Reconstructing a comprehensive transcriptome assembly of a white-pupal translocated strain of the pest fruit fly Bactrocera cucurbitae.</title>
        <authorList>
            <person name="Sim S.B."/>
            <person name="Calla B."/>
            <person name="Hall B."/>
            <person name="DeRego T."/>
            <person name="Geib S.M."/>
        </authorList>
    </citation>
    <scope>NUCLEOTIDE SEQUENCE</scope>
</reference>
<gene>
    <name evidence="2" type="primary">set-2</name>
    <name evidence="2" type="ORF">g.7069</name>
</gene>
<dbReference type="EMBL" id="GBXI01003759">
    <property type="protein sequence ID" value="JAD10533.1"/>
    <property type="molecule type" value="Transcribed_RNA"/>
</dbReference>
<feature type="chain" id="PRO_5001983427" evidence="1">
    <location>
        <begin position="17"/>
        <end position="106"/>
    </location>
</feature>
<name>A0A0A1XJ22_ZEUCU</name>
<reference evidence="2" key="1">
    <citation type="submission" date="2014-11" db="EMBL/GenBank/DDBJ databases">
        <authorList>
            <person name="Geib S."/>
        </authorList>
    </citation>
    <scope>NUCLEOTIDE SEQUENCE</scope>
</reference>
<proteinExistence type="predicted"/>
<keyword evidence="2" id="KW-0489">Methyltransferase</keyword>
<dbReference type="AlphaFoldDB" id="A0A0A1XJ22"/>
<organism evidence="2">
    <name type="scientific">Zeugodacus cucurbitae</name>
    <name type="common">Melon fruit fly</name>
    <name type="synonym">Bactrocera cucurbitae</name>
    <dbReference type="NCBI Taxonomy" id="28588"/>
    <lineage>
        <taxon>Eukaryota</taxon>
        <taxon>Metazoa</taxon>
        <taxon>Ecdysozoa</taxon>
        <taxon>Arthropoda</taxon>
        <taxon>Hexapoda</taxon>
        <taxon>Insecta</taxon>
        <taxon>Pterygota</taxon>
        <taxon>Neoptera</taxon>
        <taxon>Endopterygota</taxon>
        <taxon>Diptera</taxon>
        <taxon>Brachycera</taxon>
        <taxon>Muscomorpha</taxon>
        <taxon>Tephritoidea</taxon>
        <taxon>Tephritidae</taxon>
        <taxon>Zeugodacus</taxon>
        <taxon>Zeugodacus</taxon>
    </lineage>
</organism>
<evidence type="ECO:0000313" key="2">
    <source>
        <dbReference type="EMBL" id="JAD10533.1"/>
    </source>
</evidence>
<protein>
    <submittedName>
        <fullName evidence="2">Probable histone-lysine N-methyltransferase set-2</fullName>
    </submittedName>
</protein>
<feature type="signal peptide" evidence="1">
    <location>
        <begin position="1"/>
        <end position="16"/>
    </location>
</feature>